<organism evidence="2 3">
    <name type="scientific">Stieleria varia</name>
    <dbReference type="NCBI Taxonomy" id="2528005"/>
    <lineage>
        <taxon>Bacteria</taxon>
        <taxon>Pseudomonadati</taxon>
        <taxon>Planctomycetota</taxon>
        <taxon>Planctomycetia</taxon>
        <taxon>Pirellulales</taxon>
        <taxon>Pirellulaceae</taxon>
        <taxon>Stieleria</taxon>
    </lineage>
</organism>
<accession>A0A5C6ASD9</accession>
<dbReference type="Proteomes" id="UP000320176">
    <property type="component" value="Unassembled WGS sequence"/>
</dbReference>
<dbReference type="Gene3D" id="3.40.1580.10">
    <property type="entry name" value="SMI1/KNR4-like"/>
    <property type="match status" value="1"/>
</dbReference>
<dbReference type="Pfam" id="PF09346">
    <property type="entry name" value="SMI1_KNR4"/>
    <property type="match status" value="1"/>
</dbReference>
<comment type="caution">
    <text evidence="2">The sequence shown here is derived from an EMBL/GenBank/DDBJ whole genome shotgun (WGS) entry which is preliminary data.</text>
</comment>
<feature type="domain" description="Knr4/Smi1-like" evidence="1">
    <location>
        <begin position="53"/>
        <end position="181"/>
    </location>
</feature>
<protein>
    <recommendedName>
        <fullName evidence="1">Knr4/Smi1-like domain-containing protein</fullName>
    </recommendedName>
</protein>
<dbReference type="RefSeq" id="WP_146521584.1">
    <property type="nucleotide sequence ID" value="NZ_CP151726.1"/>
</dbReference>
<dbReference type="SUPFAM" id="SSF160631">
    <property type="entry name" value="SMI1/KNR4-like"/>
    <property type="match status" value="1"/>
</dbReference>
<evidence type="ECO:0000313" key="2">
    <source>
        <dbReference type="EMBL" id="TWU01094.1"/>
    </source>
</evidence>
<gene>
    <name evidence="2" type="ORF">Pla52n_44660</name>
</gene>
<dbReference type="AlphaFoldDB" id="A0A5C6ASD9"/>
<proteinExistence type="predicted"/>
<dbReference type="InterPro" id="IPR018958">
    <property type="entry name" value="Knr4/Smi1-like_dom"/>
</dbReference>
<keyword evidence="3" id="KW-1185">Reference proteome</keyword>
<evidence type="ECO:0000313" key="3">
    <source>
        <dbReference type="Proteomes" id="UP000320176"/>
    </source>
</evidence>
<dbReference type="EMBL" id="SJPN01000005">
    <property type="protein sequence ID" value="TWU01094.1"/>
    <property type="molecule type" value="Genomic_DNA"/>
</dbReference>
<dbReference type="OrthoDB" id="8611998at2"/>
<reference evidence="2 3" key="1">
    <citation type="submission" date="2019-02" db="EMBL/GenBank/DDBJ databases">
        <title>Deep-cultivation of Planctomycetes and their phenomic and genomic characterization uncovers novel biology.</title>
        <authorList>
            <person name="Wiegand S."/>
            <person name="Jogler M."/>
            <person name="Boedeker C."/>
            <person name="Pinto D."/>
            <person name="Vollmers J."/>
            <person name="Rivas-Marin E."/>
            <person name="Kohn T."/>
            <person name="Peeters S.H."/>
            <person name="Heuer A."/>
            <person name="Rast P."/>
            <person name="Oberbeckmann S."/>
            <person name="Bunk B."/>
            <person name="Jeske O."/>
            <person name="Meyerdierks A."/>
            <person name="Storesund J.E."/>
            <person name="Kallscheuer N."/>
            <person name="Luecker S."/>
            <person name="Lage O.M."/>
            <person name="Pohl T."/>
            <person name="Merkel B.J."/>
            <person name="Hornburger P."/>
            <person name="Mueller R.-W."/>
            <person name="Bruemmer F."/>
            <person name="Labrenz M."/>
            <person name="Spormann A.M."/>
            <person name="Op Den Camp H."/>
            <person name="Overmann J."/>
            <person name="Amann R."/>
            <person name="Jetten M.S.M."/>
            <person name="Mascher T."/>
            <person name="Medema M.H."/>
            <person name="Devos D.P."/>
            <person name="Kaster A.-K."/>
            <person name="Ovreas L."/>
            <person name="Rohde M."/>
            <person name="Galperin M.Y."/>
            <person name="Jogler C."/>
        </authorList>
    </citation>
    <scope>NUCLEOTIDE SEQUENCE [LARGE SCALE GENOMIC DNA]</scope>
    <source>
        <strain evidence="2 3">Pla52n</strain>
    </source>
</reference>
<dbReference type="InterPro" id="IPR037883">
    <property type="entry name" value="Knr4/Smi1-like_sf"/>
</dbReference>
<evidence type="ECO:0000259" key="1">
    <source>
        <dbReference type="Pfam" id="PF09346"/>
    </source>
</evidence>
<sequence length="249" mass="28469">MPSLDEDIDYIRAAIRDWHARTNHLHPCVPADMRSDPNPDEEWQSWRAIDSTITLASVASFERQLPASLPQFFRAYMLGCHALGMDFGEYRLPDSPSDKTIEQSFSVLRDSTFWAAGYMQIGTARGCGDPLLFDFQSPTDDGDYAIVVFNHDVVPREIRDDRSALKPYESLLAPSFRAFFDLVLGYDDSIFPAPLSAEETRRNDAWDEVTRILEEKGYPRYFRPKGIPADDPWQIAKAIRDLPDIPKFQ</sequence>
<name>A0A5C6ASD9_9BACT</name>